<dbReference type="InterPro" id="IPR008909">
    <property type="entry name" value="DALR_anticod-bd"/>
</dbReference>
<dbReference type="PROSITE" id="PS00178">
    <property type="entry name" value="AA_TRNA_LIGASE_I"/>
    <property type="match status" value="1"/>
</dbReference>
<keyword evidence="5 10" id="KW-0067">ATP-binding</keyword>
<dbReference type="SUPFAM" id="SSF55190">
    <property type="entry name" value="Arginyl-tRNA synthetase (ArgRS), N-terminal 'additional' domain"/>
    <property type="match status" value="1"/>
</dbReference>
<keyword evidence="7 10" id="KW-0030">Aminoacyl-tRNA synthetase</keyword>
<dbReference type="EMBL" id="LT598484">
    <property type="protein sequence ID" value="SCV01778.1"/>
    <property type="molecule type" value="Genomic_DNA"/>
</dbReference>
<dbReference type="NCBIfam" id="TIGR00456">
    <property type="entry name" value="argS"/>
    <property type="match status" value="1"/>
</dbReference>
<dbReference type="InterPro" id="IPR014729">
    <property type="entry name" value="Rossmann-like_a/b/a_fold"/>
</dbReference>
<comment type="catalytic activity">
    <reaction evidence="9">
        <text>tRNA(Arg) + L-arginine + ATP = L-arginyl-tRNA(Arg) + AMP + diphosphate</text>
        <dbReference type="Rhea" id="RHEA:20301"/>
        <dbReference type="Rhea" id="RHEA-COMP:9658"/>
        <dbReference type="Rhea" id="RHEA-COMP:9673"/>
        <dbReference type="ChEBI" id="CHEBI:30616"/>
        <dbReference type="ChEBI" id="CHEBI:32682"/>
        <dbReference type="ChEBI" id="CHEBI:33019"/>
        <dbReference type="ChEBI" id="CHEBI:78442"/>
        <dbReference type="ChEBI" id="CHEBI:78513"/>
        <dbReference type="ChEBI" id="CHEBI:456215"/>
        <dbReference type="EC" id="6.1.1.19"/>
    </reaction>
</comment>
<reference evidence="14" key="1">
    <citation type="submission" date="2016-03" db="EMBL/GenBank/DDBJ databases">
        <authorList>
            <person name="Devillers Hugo."/>
        </authorList>
    </citation>
    <scope>NUCLEOTIDE SEQUENCE [LARGE SCALE GENOMIC DNA]</scope>
</reference>
<evidence type="ECO:0000259" key="11">
    <source>
        <dbReference type="SMART" id="SM00836"/>
    </source>
</evidence>
<dbReference type="GO" id="GO:0006420">
    <property type="term" value="P:arginyl-tRNA aminoacylation"/>
    <property type="evidence" value="ECO:0007669"/>
    <property type="project" value="InterPro"/>
</dbReference>
<gene>
    <name evidence="13" type="ORF">LAME_0G18448G</name>
</gene>
<name>A0A1G4KBW2_9SACH</name>
<dbReference type="InterPro" id="IPR035684">
    <property type="entry name" value="ArgRS_core"/>
</dbReference>
<dbReference type="CDD" id="cd07956">
    <property type="entry name" value="Anticodon_Ia_Arg"/>
    <property type="match status" value="1"/>
</dbReference>
<dbReference type="Pfam" id="PF03485">
    <property type="entry name" value="Arg_tRNA_synt_N"/>
    <property type="match status" value="1"/>
</dbReference>
<comment type="similarity">
    <text evidence="1 10">Belongs to the class-I aminoacyl-tRNA synthetase family.</text>
</comment>
<dbReference type="FunFam" id="1.10.730.10:FF:000006">
    <property type="entry name" value="Arginyl-tRNA synthetase 2, mitochondrial"/>
    <property type="match status" value="1"/>
</dbReference>
<feature type="domain" description="DALR anticodon binding" evidence="11">
    <location>
        <begin position="529"/>
        <end position="647"/>
    </location>
</feature>
<dbReference type="Pfam" id="PF05746">
    <property type="entry name" value="DALR_1"/>
    <property type="match status" value="1"/>
</dbReference>
<evidence type="ECO:0000256" key="4">
    <source>
        <dbReference type="ARBA" id="ARBA00022741"/>
    </source>
</evidence>
<dbReference type="HAMAP" id="MF_00123">
    <property type="entry name" value="Arg_tRNA_synth"/>
    <property type="match status" value="1"/>
</dbReference>
<evidence type="ECO:0000313" key="14">
    <source>
        <dbReference type="Proteomes" id="UP000191144"/>
    </source>
</evidence>
<protein>
    <recommendedName>
        <fullName evidence="2">arginine--tRNA ligase</fullName>
        <ecNumber evidence="2">6.1.1.19</ecNumber>
    </recommendedName>
    <alternativeName>
        <fullName evidence="8">Arginyl-tRNA synthetase</fullName>
    </alternativeName>
</protein>
<dbReference type="InterPro" id="IPR001412">
    <property type="entry name" value="aa-tRNA-synth_I_CS"/>
</dbReference>
<dbReference type="OrthoDB" id="68056at2759"/>
<dbReference type="GO" id="GO:0004814">
    <property type="term" value="F:arginine-tRNA ligase activity"/>
    <property type="evidence" value="ECO:0007669"/>
    <property type="project" value="UniProtKB-EC"/>
</dbReference>
<dbReference type="PRINTS" id="PR01038">
    <property type="entry name" value="TRNASYNTHARG"/>
</dbReference>
<proteinExistence type="inferred from homology"/>
<dbReference type="SMART" id="SM01016">
    <property type="entry name" value="Arg_tRNA_synt_N"/>
    <property type="match status" value="1"/>
</dbReference>
<dbReference type="GO" id="GO:0005524">
    <property type="term" value="F:ATP binding"/>
    <property type="evidence" value="ECO:0007669"/>
    <property type="project" value="UniProtKB-KW"/>
</dbReference>
<keyword evidence="6 10" id="KW-0648">Protein biosynthesis</keyword>
<keyword evidence="4 10" id="KW-0547">Nucleotide-binding</keyword>
<dbReference type="EC" id="6.1.1.19" evidence="2"/>
<dbReference type="Pfam" id="PF00750">
    <property type="entry name" value="tRNA-synt_1d"/>
    <property type="match status" value="1"/>
</dbReference>
<dbReference type="InterPro" id="IPR005148">
    <property type="entry name" value="Arg-tRNA-synth_N"/>
</dbReference>
<dbReference type="SMART" id="SM00836">
    <property type="entry name" value="DALR_1"/>
    <property type="match status" value="1"/>
</dbReference>
<keyword evidence="14" id="KW-1185">Reference proteome</keyword>
<dbReference type="InterPro" id="IPR036695">
    <property type="entry name" value="Arg-tRNA-synth_N_sf"/>
</dbReference>
<evidence type="ECO:0000256" key="9">
    <source>
        <dbReference type="ARBA" id="ARBA00049339"/>
    </source>
</evidence>
<dbReference type="AlphaFoldDB" id="A0A1G4KBW2"/>
<feature type="domain" description="Arginyl tRNA synthetase N-terminal" evidence="12">
    <location>
        <begin position="73"/>
        <end position="154"/>
    </location>
</feature>
<evidence type="ECO:0000259" key="12">
    <source>
        <dbReference type="SMART" id="SM01016"/>
    </source>
</evidence>
<evidence type="ECO:0000256" key="1">
    <source>
        <dbReference type="ARBA" id="ARBA00005594"/>
    </source>
</evidence>
<evidence type="ECO:0000256" key="3">
    <source>
        <dbReference type="ARBA" id="ARBA00022598"/>
    </source>
</evidence>
<dbReference type="Gene3D" id="1.10.730.10">
    <property type="entry name" value="Isoleucyl-tRNA Synthetase, Domain 1"/>
    <property type="match status" value="1"/>
</dbReference>
<evidence type="ECO:0000256" key="10">
    <source>
        <dbReference type="RuleBase" id="RU363038"/>
    </source>
</evidence>
<dbReference type="InterPro" id="IPR001278">
    <property type="entry name" value="Arg-tRNA-ligase"/>
</dbReference>
<dbReference type="Gene3D" id="3.30.1360.70">
    <property type="entry name" value="Arginyl tRNA synthetase N-terminal domain"/>
    <property type="match status" value="1"/>
</dbReference>
<sequence length="647" mass="73618">MLSRALGRLYRVHSLSYHIKPHCSVIASFHVKPTQRIERKTMSTVSIASQLQKMSIEQPAALEGSFPEHNVVDLMRNYVSAELSKISGVSTDLIYPALEWTNTLDRGDLLIPVPRLRIKGANPKNLATEWAEKFPNGDYLSKVEANGPFVQFFFKPEFLFKVVLPNVLTGKEQYGAMPLVENKKVVIEFSSPNIAKPFHAGHLRSTIIGGFLSNLYEKLGWDVVRLNYLGDWGKQFGLLAVGFERYGSEEALQNDPIKHLYDVYVRVNKDIEAEGDTLPEDKSTHGLARAYFKKMEDGDEDALKIWKRFRDLSIDKYVDTYARLNIQYDSYSGESQASRESMAEALRMFSEKGLAHEDRGATLIDLTKFNKKLGKTIVQKSDGTTLYMTRDVGTAMDRYKKYKFDKMIYVIACQQDLYTAQLFEVLKQLGFEWAKDLMHVNFGMVQGMSTRKGTVVFLDNILEETKDKMHEVMKTNKAKYAQIENPDEVADLVGISAVMIQDMQAKRINNYEFKWERMTSFEGDTGPYLQYAHSRLRSVERNASEITKEMCMNADFSLLKEPAAEILIRLLAQYPDVLRNAAKTHEPATVVTYLFKLTHQVSSCYDVLWVAGQTPELAAARLALYASARQVLYNGMTLLGLTPVDRM</sequence>
<dbReference type="InterPro" id="IPR009080">
    <property type="entry name" value="tRNAsynth_Ia_anticodon-bd"/>
</dbReference>
<accession>A0A1G4KBW2</accession>
<evidence type="ECO:0000256" key="6">
    <source>
        <dbReference type="ARBA" id="ARBA00022917"/>
    </source>
</evidence>
<dbReference type="SUPFAM" id="SSF52374">
    <property type="entry name" value="Nucleotidylyl transferase"/>
    <property type="match status" value="1"/>
</dbReference>
<dbReference type="Gene3D" id="3.40.50.620">
    <property type="entry name" value="HUPs"/>
    <property type="match status" value="1"/>
</dbReference>
<dbReference type="SUPFAM" id="SSF47323">
    <property type="entry name" value="Anticodon-binding domain of a subclass of class I aminoacyl-tRNA synthetases"/>
    <property type="match status" value="1"/>
</dbReference>
<evidence type="ECO:0000313" key="13">
    <source>
        <dbReference type="EMBL" id="SCV01778.1"/>
    </source>
</evidence>
<dbReference type="GO" id="GO:0032543">
    <property type="term" value="P:mitochondrial translation"/>
    <property type="evidence" value="ECO:0007669"/>
    <property type="project" value="TreeGrafter"/>
</dbReference>
<organism evidence="13 14">
    <name type="scientific">Lachancea meyersii CBS 8951</name>
    <dbReference type="NCBI Taxonomy" id="1266667"/>
    <lineage>
        <taxon>Eukaryota</taxon>
        <taxon>Fungi</taxon>
        <taxon>Dikarya</taxon>
        <taxon>Ascomycota</taxon>
        <taxon>Saccharomycotina</taxon>
        <taxon>Saccharomycetes</taxon>
        <taxon>Saccharomycetales</taxon>
        <taxon>Saccharomycetaceae</taxon>
        <taxon>Lachancea</taxon>
    </lineage>
</organism>
<dbReference type="CDD" id="cd00671">
    <property type="entry name" value="ArgRS_core"/>
    <property type="match status" value="1"/>
</dbReference>
<keyword evidence="3 10" id="KW-0436">Ligase</keyword>
<dbReference type="FunFam" id="3.40.50.620:FF:000058">
    <property type="entry name" value="Mitochondrial arginyl-tRNA synthetase"/>
    <property type="match status" value="1"/>
</dbReference>
<evidence type="ECO:0000256" key="5">
    <source>
        <dbReference type="ARBA" id="ARBA00022840"/>
    </source>
</evidence>
<evidence type="ECO:0000256" key="8">
    <source>
        <dbReference type="ARBA" id="ARBA00033033"/>
    </source>
</evidence>
<dbReference type="FunFam" id="3.30.1360.70:FF:000006">
    <property type="entry name" value="Arginyl-tRNA synthetase"/>
    <property type="match status" value="1"/>
</dbReference>
<dbReference type="Proteomes" id="UP000191144">
    <property type="component" value="Chromosome G"/>
</dbReference>
<dbReference type="GO" id="GO:0005739">
    <property type="term" value="C:mitochondrion"/>
    <property type="evidence" value="ECO:0007669"/>
    <property type="project" value="TreeGrafter"/>
</dbReference>
<evidence type="ECO:0000256" key="2">
    <source>
        <dbReference type="ARBA" id="ARBA00012837"/>
    </source>
</evidence>
<dbReference type="PANTHER" id="PTHR11956:SF11">
    <property type="entry name" value="ARGININE--TRNA LIGASE, MITOCHONDRIAL-RELATED"/>
    <property type="match status" value="1"/>
</dbReference>
<dbReference type="PANTHER" id="PTHR11956">
    <property type="entry name" value="ARGINYL-TRNA SYNTHETASE"/>
    <property type="match status" value="1"/>
</dbReference>
<evidence type="ECO:0000256" key="7">
    <source>
        <dbReference type="ARBA" id="ARBA00023146"/>
    </source>
</evidence>